<organism evidence="3 4">
    <name type="scientific">Wickerhamomyces mucosus</name>
    <dbReference type="NCBI Taxonomy" id="1378264"/>
    <lineage>
        <taxon>Eukaryota</taxon>
        <taxon>Fungi</taxon>
        <taxon>Dikarya</taxon>
        <taxon>Ascomycota</taxon>
        <taxon>Saccharomycotina</taxon>
        <taxon>Saccharomycetes</taxon>
        <taxon>Phaffomycetales</taxon>
        <taxon>Wickerhamomycetaceae</taxon>
        <taxon>Wickerhamomyces</taxon>
    </lineage>
</organism>
<dbReference type="Pfam" id="PF10313">
    <property type="entry name" value="DUF2415"/>
    <property type="match status" value="1"/>
</dbReference>
<evidence type="ECO:0000259" key="2">
    <source>
        <dbReference type="Pfam" id="PF10313"/>
    </source>
</evidence>
<dbReference type="EMBL" id="JAEUBF010001473">
    <property type="protein sequence ID" value="KAH3664365.1"/>
    <property type="molecule type" value="Genomic_DNA"/>
</dbReference>
<sequence length="555" mass="63551">MTISDIDTSLEEQYQSNSTPTFNRRSSCLLKKPSYHPAKITVSHWQLRDLVQQRHSLENPNEIIYTFDEYIKATDKNTNKITTVCKLDFNPRCFQQCDSFIVAGGVYINSLSVSNNSSSSTLLNRAFSNTSLSNHSNDSNQRGLFAFFNRDTKQQSSIRLGSYINNYVTINKVSNQHYSSFICNNDNFLYNTIIDNTQININDSICLNHPLNHAALSDDCKNLVVLGDCSKIFLLHPNQERYSNTFNGTNLSNDNIIETNSDAGFSTSFDSSGLYFASCFQDGSCLIYDIRNYQRGPIKKIYSTRKNSQNGAFRCVKYSRGTDDLLFISEHVGRIHMIDTRDFNNHQVIMLPVNYSTNNTSSTNQINSDSNIFKPKVLAYDDILTFENNLQHSDYYNYHHHQSFNNYHLEHHNLSNSRASNNFNLLSALSEEEEEEDNDEEENQEHYNREFCQVTSINAPKNNSIVSNHEDQLISSISNNTNLQNRDEGNGDVIPISSINNRYGSEYDYSDNEISGIDWYQDHDGTHLVVGCDLGLINWNIDSWARRSFPSFELL</sequence>
<dbReference type="InterPro" id="IPR015943">
    <property type="entry name" value="WD40/YVTN_repeat-like_dom_sf"/>
</dbReference>
<dbReference type="SUPFAM" id="SSF50969">
    <property type="entry name" value="YVTN repeat-like/Quinoprotein amine dehydrogenase"/>
    <property type="match status" value="1"/>
</dbReference>
<evidence type="ECO:0000256" key="1">
    <source>
        <dbReference type="SAM" id="MobiDB-lite"/>
    </source>
</evidence>
<dbReference type="InterPro" id="IPR011044">
    <property type="entry name" value="Quino_amine_DH_bsu"/>
</dbReference>
<comment type="caution">
    <text evidence="3">The sequence shown here is derived from an EMBL/GenBank/DDBJ whole genome shotgun (WGS) entry which is preliminary data.</text>
</comment>
<keyword evidence="4" id="KW-1185">Reference proteome</keyword>
<dbReference type="OrthoDB" id="418169at2759"/>
<name>A0A9P8P345_9ASCO</name>
<dbReference type="PANTHER" id="PTHR43991">
    <property type="entry name" value="WD REPEAT PROTEIN (AFU_ORTHOLOGUE AFUA_8G05640)-RELATED"/>
    <property type="match status" value="1"/>
</dbReference>
<dbReference type="Proteomes" id="UP000769528">
    <property type="component" value="Unassembled WGS sequence"/>
</dbReference>
<reference evidence="3" key="2">
    <citation type="submission" date="2021-01" db="EMBL/GenBank/DDBJ databases">
        <authorList>
            <person name="Schikora-Tamarit M.A."/>
        </authorList>
    </citation>
    <scope>NUCLEOTIDE SEQUENCE</scope>
    <source>
        <strain evidence="3">CBS6341</strain>
    </source>
</reference>
<reference evidence="3" key="1">
    <citation type="journal article" date="2021" name="Open Biol.">
        <title>Shared evolutionary footprints suggest mitochondrial oxidative damage underlies multiple complex I losses in fungi.</title>
        <authorList>
            <person name="Schikora-Tamarit M.A."/>
            <person name="Marcet-Houben M."/>
            <person name="Nosek J."/>
            <person name="Gabaldon T."/>
        </authorList>
    </citation>
    <scope>NUCLEOTIDE SEQUENCE</scope>
    <source>
        <strain evidence="3">CBS6341</strain>
    </source>
</reference>
<feature type="domain" description="DUF2415" evidence="2">
    <location>
        <begin position="311"/>
        <end position="350"/>
    </location>
</feature>
<protein>
    <recommendedName>
        <fullName evidence="2">DUF2415 domain-containing protein</fullName>
    </recommendedName>
</protein>
<evidence type="ECO:0000313" key="3">
    <source>
        <dbReference type="EMBL" id="KAH3664365.1"/>
    </source>
</evidence>
<evidence type="ECO:0000313" key="4">
    <source>
        <dbReference type="Proteomes" id="UP000769528"/>
    </source>
</evidence>
<dbReference type="AlphaFoldDB" id="A0A9P8P345"/>
<dbReference type="Gene3D" id="2.130.10.10">
    <property type="entry name" value="YVTN repeat-like/Quinoprotein amine dehydrogenase"/>
    <property type="match status" value="1"/>
</dbReference>
<feature type="region of interest" description="Disordered" evidence="1">
    <location>
        <begin position="1"/>
        <end position="22"/>
    </location>
</feature>
<accession>A0A9P8P345</accession>
<dbReference type="PANTHER" id="PTHR43991:SF9">
    <property type="entry name" value="DUF2415 DOMAIN-CONTAINING PROTEIN"/>
    <property type="match status" value="1"/>
</dbReference>
<proteinExistence type="predicted"/>
<dbReference type="InterPro" id="IPR019417">
    <property type="entry name" value="DUF2415"/>
</dbReference>
<gene>
    <name evidence="3" type="ORF">WICMUC_005750</name>
</gene>